<name>A0A0X3PV94_SCHSO</name>
<gene>
    <name evidence="4" type="ORF">TR152100</name>
</gene>
<dbReference type="EMBL" id="GEEE01012129">
    <property type="protein sequence ID" value="JAP51096.1"/>
    <property type="molecule type" value="Transcribed_RNA"/>
</dbReference>
<protein>
    <submittedName>
        <fullName evidence="4">Immunoglobulin domain</fullName>
    </submittedName>
</protein>
<dbReference type="InterPro" id="IPR036179">
    <property type="entry name" value="Ig-like_dom_sf"/>
</dbReference>
<evidence type="ECO:0000313" key="4">
    <source>
        <dbReference type="EMBL" id="JAP51096.1"/>
    </source>
</evidence>
<dbReference type="Gene3D" id="2.60.40.10">
    <property type="entry name" value="Immunoglobulins"/>
    <property type="match status" value="2"/>
</dbReference>
<sequence length="270" mass="30556">MIFLMVLVFVPFSLLLKSTQCYVDPFQIVPQNISAQFGDTVYQACRPSAKPEFITWYVKSEKVGTCSVRERSVIKYSQNPRYSVYMQPEILPINSTSDLLPTCFLALHSVTESDTAGWKCMTVHSSSIFEASAQVIVFDQKMELRIRLQNETHLRANQRLQVTCEALGARPVPRLRFLLGGVPLEQVEVQKKPTATGHFDVTATTHISLTSKSHLLLITCHADIGEHRNVRQAYRIIHLADITGNSSRISISQKYLLWIQLAASLKSWLF</sequence>
<evidence type="ECO:0000256" key="2">
    <source>
        <dbReference type="SAM" id="SignalP"/>
    </source>
</evidence>
<keyword evidence="1" id="KW-1015">Disulfide bond</keyword>
<feature type="signal peptide" evidence="2">
    <location>
        <begin position="1"/>
        <end position="21"/>
    </location>
</feature>
<evidence type="ECO:0000259" key="3">
    <source>
        <dbReference type="Pfam" id="PF08205"/>
    </source>
</evidence>
<feature type="chain" id="PRO_5007051326" evidence="2">
    <location>
        <begin position="22"/>
        <end position="270"/>
    </location>
</feature>
<keyword evidence="2" id="KW-0732">Signal</keyword>
<organism evidence="4">
    <name type="scientific">Schistocephalus solidus</name>
    <name type="common">Tapeworm</name>
    <dbReference type="NCBI Taxonomy" id="70667"/>
    <lineage>
        <taxon>Eukaryota</taxon>
        <taxon>Metazoa</taxon>
        <taxon>Spiralia</taxon>
        <taxon>Lophotrochozoa</taxon>
        <taxon>Platyhelminthes</taxon>
        <taxon>Cestoda</taxon>
        <taxon>Eucestoda</taxon>
        <taxon>Diphyllobothriidea</taxon>
        <taxon>Diphyllobothriidae</taxon>
        <taxon>Schistocephalus</taxon>
    </lineage>
</organism>
<evidence type="ECO:0000256" key="1">
    <source>
        <dbReference type="ARBA" id="ARBA00023157"/>
    </source>
</evidence>
<dbReference type="Pfam" id="PF08205">
    <property type="entry name" value="C2-set_2"/>
    <property type="match status" value="1"/>
</dbReference>
<dbReference type="AlphaFoldDB" id="A0A0X3PV94"/>
<proteinExistence type="predicted"/>
<dbReference type="InterPro" id="IPR013162">
    <property type="entry name" value="CD80_C2-set"/>
</dbReference>
<reference evidence="4" key="1">
    <citation type="submission" date="2016-01" db="EMBL/GenBank/DDBJ databases">
        <title>Reference transcriptome for the parasite Schistocephalus solidus: insights into the molecular evolution of parasitism.</title>
        <authorList>
            <person name="Hebert F.O."/>
            <person name="Grambauer S."/>
            <person name="Barber I."/>
            <person name="Landry C.R."/>
            <person name="Aubin-Horth N."/>
        </authorList>
    </citation>
    <scope>NUCLEOTIDE SEQUENCE</scope>
</reference>
<dbReference type="SUPFAM" id="SSF48726">
    <property type="entry name" value="Immunoglobulin"/>
    <property type="match status" value="2"/>
</dbReference>
<feature type="domain" description="CD80-like immunoglobulin C2-set" evidence="3">
    <location>
        <begin position="152"/>
        <end position="228"/>
    </location>
</feature>
<accession>A0A0X3PV94</accession>
<dbReference type="InterPro" id="IPR013783">
    <property type="entry name" value="Ig-like_fold"/>
</dbReference>